<protein>
    <submittedName>
        <fullName evidence="3">F-box/FBD/LRR-repeat protein At5g56810</fullName>
    </submittedName>
</protein>
<dbReference type="InterPro" id="IPR055411">
    <property type="entry name" value="LRR_FXL15/At3g58940/PEG3-like"/>
</dbReference>
<evidence type="ECO:0000313" key="3">
    <source>
        <dbReference type="RefSeq" id="XP_010483165.1"/>
    </source>
</evidence>
<proteinExistence type="predicted"/>
<dbReference type="InterPro" id="IPR001810">
    <property type="entry name" value="F-box_dom"/>
</dbReference>
<dbReference type="InterPro" id="IPR006566">
    <property type="entry name" value="FBD"/>
</dbReference>
<dbReference type="PANTHER" id="PTHR31900:SF34">
    <property type="entry name" value="EMB|CAB62440.1-RELATED"/>
    <property type="match status" value="1"/>
</dbReference>
<dbReference type="Pfam" id="PF08387">
    <property type="entry name" value="FBD"/>
    <property type="match status" value="1"/>
</dbReference>
<dbReference type="SUPFAM" id="SSF52047">
    <property type="entry name" value="RNI-like"/>
    <property type="match status" value="1"/>
</dbReference>
<dbReference type="InterPro" id="IPR036047">
    <property type="entry name" value="F-box-like_dom_sf"/>
</dbReference>
<reference evidence="3" key="2">
    <citation type="submission" date="2025-08" db="UniProtKB">
        <authorList>
            <consortium name="RefSeq"/>
        </authorList>
    </citation>
    <scope>IDENTIFICATION</scope>
    <source>
        <tissue evidence="3">Leaf</tissue>
    </source>
</reference>
<dbReference type="Pfam" id="PF00646">
    <property type="entry name" value="F-box"/>
    <property type="match status" value="1"/>
</dbReference>
<reference evidence="2" key="1">
    <citation type="journal article" date="2014" name="Nat. Commun.">
        <title>The emerging biofuel crop Camelina sativa retains a highly undifferentiated hexaploid genome structure.</title>
        <authorList>
            <person name="Kagale S."/>
            <person name="Koh C."/>
            <person name="Nixon J."/>
            <person name="Bollina V."/>
            <person name="Clarke W.E."/>
            <person name="Tuteja R."/>
            <person name="Spillane C."/>
            <person name="Robinson S.J."/>
            <person name="Links M.G."/>
            <person name="Clarke C."/>
            <person name="Higgins E.E."/>
            <person name="Huebert T."/>
            <person name="Sharpe A.G."/>
            <person name="Parkin I.A."/>
        </authorList>
    </citation>
    <scope>NUCLEOTIDE SEQUENCE [LARGE SCALE GENOMIC DNA]</scope>
    <source>
        <strain evidence="2">cv. DH55</strain>
    </source>
</reference>
<dbReference type="GeneID" id="104761747"/>
<evidence type="ECO:0000313" key="2">
    <source>
        <dbReference type="Proteomes" id="UP000694864"/>
    </source>
</evidence>
<keyword evidence="2" id="KW-1185">Reference proteome</keyword>
<name>A0ABM0XAR1_CAMSA</name>
<feature type="domain" description="F-box" evidence="1">
    <location>
        <begin position="16"/>
        <end position="64"/>
    </location>
</feature>
<dbReference type="Proteomes" id="UP000694864">
    <property type="component" value="Chromosome 18"/>
</dbReference>
<dbReference type="Gene3D" id="1.20.1280.50">
    <property type="match status" value="1"/>
</dbReference>
<evidence type="ECO:0000259" key="1">
    <source>
        <dbReference type="PROSITE" id="PS50181"/>
    </source>
</evidence>
<dbReference type="InterPro" id="IPR053781">
    <property type="entry name" value="F-box_AtFBL13-like"/>
</dbReference>
<gene>
    <name evidence="3" type="primary">LOC104761747</name>
</gene>
<dbReference type="SUPFAM" id="SSF81383">
    <property type="entry name" value="F-box domain"/>
    <property type="match status" value="1"/>
</dbReference>
<dbReference type="SMART" id="SM00579">
    <property type="entry name" value="FBD"/>
    <property type="match status" value="1"/>
</dbReference>
<organism evidence="2 3">
    <name type="scientific">Camelina sativa</name>
    <name type="common">False flax</name>
    <name type="synonym">Myagrum sativum</name>
    <dbReference type="NCBI Taxonomy" id="90675"/>
    <lineage>
        <taxon>Eukaryota</taxon>
        <taxon>Viridiplantae</taxon>
        <taxon>Streptophyta</taxon>
        <taxon>Embryophyta</taxon>
        <taxon>Tracheophyta</taxon>
        <taxon>Spermatophyta</taxon>
        <taxon>Magnoliopsida</taxon>
        <taxon>eudicotyledons</taxon>
        <taxon>Gunneridae</taxon>
        <taxon>Pentapetalae</taxon>
        <taxon>rosids</taxon>
        <taxon>malvids</taxon>
        <taxon>Brassicales</taxon>
        <taxon>Brassicaceae</taxon>
        <taxon>Camelineae</taxon>
        <taxon>Camelina</taxon>
    </lineage>
</organism>
<sequence length="440" mass="49683">MAMDDARSGTEEVTYEDRISQLPNDLLFRILSLIPVSNAMSTSQLSKRWKPVWKMLSTLVYDENSCPNIGSAGGFVQFCFRSLQLHDAPLLRTLNLKLRKHSDSLDSLFSSPNTIHSSLLEISISSTTYPCYYSTISFPKNLNVFQTLAVLKLQGHILVDVVESPVCFQSLKSLYLKCVKFESGRLFLILLSACPVLEDLFIQRTCSVGSFVFTISVPSLQRLSFTKEQSYYADDKAIVEITAPSLKYLKIFDRVGCYSFVVDMSKLVEADVKVNLSKNEKLPKVLTSVGHLSLDLYPSMVFHLTDRFISKQLLHLELDIYDNFRSNLLMSLLKDVPSLRALKLNHQHPNYTVEDQPFSVSNPSSVPECLSFHLETFAWIGYAGTYEEIEAAAYVLKNARCLKNATISLCSRDMENGQLMIKELESMSKASTICQLLVKF</sequence>
<dbReference type="InterPro" id="IPR050232">
    <property type="entry name" value="FBL13/AtMIF1-like"/>
</dbReference>
<dbReference type="PROSITE" id="PS50181">
    <property type="entry name" value="FBOX"/>
    <property type="match status" value="1"/>
</dbReference>
<dbReference type="RefSeq" id="XP_010483165.1">
    <property type="nucleotide sequence ID" value="XM_010484863.2"/>
</dbReference>
<accession>A0ABM0XAR1</accession>
<dbReference type="Pfam" id="PF24758">
    <property type="entry name" value="LRR_At5g56370"/>
    <property type="match status" value="1"/>
</dbReference>
<dbReference type="CDD" id="cd22160">
    <property type="entry name" value="F-box_AtFBL13-like"/>
    <property type="match status" value="1"/>
</dbReference>
<dbReference type="PANTHER" id="PTHR31900">
    <property type="entry name" value="F-BOX/RNI SUPERFAMILY PROTEIN-RELATED"/>
    <property type="match status" value="1"/>
</dbReference>